<proteinExistence type="predicted"/>
<dbReference type="Proteomes" id="UP001215598">
    <property type="component" value="Unassembled WGS sequence"/>
</dbReference>
<dbReference type="AlphaFoldDB" id="A0AAD7GRS9"/>
<protein>
    <submittedName>
        <fullName evidence="1">Uncharacterized protein</fullName>
    </submittedName>
</protein>
<reference evidence="1" key="1">
    <citation type="submission" date="2023-03" db="EMBL/GenBank/DDBJ databases">
        <title>Massive genome expansion in bonnet fungi (Mycena s.s.) driven by repeated elements and novel gene families across ecological guilds.</title>
        <authorList>
            <consortium name="Lawrence Berkeley National Laboratory"/>
            <person name="Harder C.B."/>
            <person name="Miyauchi S."/>
            <person name="Viragh M."/>
            <person name="Kuo A."/>
            <person name="Thoen E."/>
            <person name="Andreopoulos B."/>
            <person name="Lu D."/>
            <person name="Skrede I."/>
            <person name="Drula E."/>
            <person name="Henrissat B."/>
            <person name="Morin E."/>
            <person name="Kohler A."/>
            <person name="Barry K."/>
            <person name="LaButti K."/>
            <person name="Morin E."/>
            <person name="Salamov A."/>
            <person name="Lipzen A."/>
            <person name="Mereny Z."/>
            <person name="Hegedus B."/>
            <person name="Baldrian P."/>
            <person name="Stursova M."/>
            <person name="Weitz H."/>
            <person name="Taylor A."/>
            <person name="Grigoriev I.V."/>
            <person name="Nagy L.G."/>
            <person name="Martin F."/>
            <person name="Kauserud H."/>
        </authorList>
    </citation>
    <scope>NUCLEOTIDE SEQUENCE</scope>
    <source>
        <strain evidence="1">CBHHK182m</strain>
    </source>
</reference>
<evidence type="ECO:0000313" key="2">
    <source>
        <dbReference type="Proteomes" id="UP001215598"/>
    </source>
</evidence>
<comment type="caution">
    <text evidence="1">The sequence shown here is derived from an EMBL/GenBank/DDBJ whole genome shotgun (WGS) entry which is preliminary data.</text>
</comment>
<sequence length="144" mass="16301">MLPQVLHLERAVSQIPLRLRVSLPPPGYLPTPDLQRLLRAAAELSQTFYISSLPVFFPNLDPRGIPNAEQLDSNLSSADPVLCRIINAICAFSYLSTLHPIPPEATQLIWNRIQPWIHFLHTYWTCISPVVAPYSELDLHRVSL</sequence>
<evidence type="ECO:0000313" key="1">
    <source>
        <dbReference type="EMBL" id="KAJ7703858.1"/>
    </source>
</evidence>
<accession>A0AAD7GRS9</accession>
<organism evidence="1 2">
    <name type="scientific">Mycena metata</name>
    <dbReference type="NCBI Taxonomy" id="1033252"/>
    <lineage>
        <taxon>Eukaryota</taxon>
        <taxon>Fungi</taxon>
        <taxon>Dikarya</taxon>
        <taxon>Basidiomycota</taxon>
        <taxon>Agaricomycotina</taxon>
        <taxon>Agaricomycetes</taxon>
        <taxon>Agaricomycetidae</taxon>
        <taxon>Agaricales</taxon>
        <taxon>Marasmiineae</taxon>
        <taxon>Mycenaceae</taxon>
        <taxon>Mycena</taxon>
    </lineage>
</organism>
<gene>
    <name evidence="1" type="ORF">B0H16DRAFT_1747773</name>
</gene>
<dbReference type="EMBL" id="JARKIB010000494">
    <property type="protein sequence ID" value="KAJ7703858.1"/>
    <property type="molecule type" value="Genomic_DNA"/>
</dbReference>
<name>A0AAD7GRS9_9AGAR</name>
<keyword evidence="2" id="KW-1185">Reference proteome</keyword>